<dbReference type="Proteomes" id="UP000324241">
    <property type="component" value="Unassembled WGS sequence"/>
</dbReference>
<dbReference type="SUPFAM" id="SSF51445">
    <property type="entry name" value="(Trans)glycosidases"/>
    <property type="match status" value="1"/>
</dbReference>
<dbReference type="Pfam" id="PF05691">
    <property type="entry name" value="Raffinose_syn"/>
    <property type="match status" value="1"/>
</dbReference>
<comment type="caution">
    <text evidence="5">The sequence shown here is derived from an EMBL/GenBank/DDBJ whole genome shotgun (WGS) entry which is preliminary data.</text>
</comment>
<comment type="similarity">
    <text evidence="2">Belongs to the glycosyl hydrolases 36 family.</text>
</comment>
<dbReference type="InterPro" id="IPR008811">
    <property type="entry name" value="Glycosyl_hydrolases_36"/>
</dbReference>
<dbReference type="EMBL" id="QUQM01000003">
    <property type="protein sequence ID" value="KAA8649017.1"/>
    <property type="molecule type" value="Genomic_DNA"/>
</dbReference>
<dbReference type="GO" id="GO:0047274">
    <property type="term" value="F:galactinol-sucrose galactosyltransferase activity"/>
    <property type="evidence" value="ECO:0007669"/>
    <property type="project" value="UniProtKB-EC"/>
</dbReference>
<dbReference type="OrthoDB" id="4664297at2759"/>
<dbReference type="Gene3D" id="3.20.20.70">
    <property type="entry name" value="Aldolase class I"/>
    <property type="match status" value="1"/>
</dbReference>
<dbReference type="PANTHER" id="PTHR31268:SF32">
    <property type="entry name" value="GALACTINOL--SUCROSE GALACTOSYLTRANSFERASE 2-RELATED"/>
    <property type="match status" value="1"/>
</dbReference>
<comment type="catalytic activity">
    <reaction evidence="1">
        <text>Hydrolysis of terminal, non-reducing alpha-D-galactose residues in alpha-D-galactosides, including galactose oligosaccharides, galactomannans and galactolipids.</text>
        <dbReference type="EC" id="3.2.1.22"/>
    </reaction>
</comment>
<dbReference type="FunFam" id="3.20.20.70:FF:000222">
    <property type="entry name" value="Raffinose synthase Sip1 protein"/>
    <property type="match status" value="1"/>
</dbReference>
<evidence type="ECO:0000256" key="1">
    <source>
        <dbReference type="ARBA" id="ARBA00001255"/>
    </source>
</evidence>
<sequence>MQHIMPPKLSHYTITLILVNTAIAKSTRPISGPSGSQRVAQAAYNRAYQASMFARVTCYPPVGQVTCPKRIQRALESDKADTLRFVVVIESSCAFPKQCWEADIWHNIVGVEWSALPLEQHHGHIAPLMNGEESTYQYYRHVFFSELALPNHGGRAQFTVRFRPGPNGDWQWLNEQQHVGNGELVFAPRTAMQDYSGSIEIGVISAKDHFGVFFERLSSEIDVEPRKSESPGSSLWHLSGEVNPAQQEQSGHRSLILGIPSSMVRYFALVRVWTPWLGPRHGGSKFKLSEDAILLSFLREDGIHVVLLAVSGIANVLTLLCSGEDGEVIIKSQSDATNVSRFQVLVAAANDFDVAMSSVMYEARKVVRPYSEDVASARVPTPVSPPGDDSVMVEKDDAQIQWLANWYDGLTYCTWNGLGQKLTEKKILKALETLKSYGIEVSNLIIDDNWQALDNEGEPQLKRGWKQFDANPDGFPRGLKQTINTIRRSNPTIEHIGVWHALCGYWGGIAPDSELATKYKTKEVKIRYPAASGPIGHASERESLLVIDPDDIQRFYNDFYSFLTSAGVDSVKTDAQFFLDLLADPEDRRRFIPAYQDAWSIASLRYLSTRVTSCMSLFPQAVFHSQLPTNKPIIPLRNSDDFFPEIPESHPWHVFCNAHNALFTRYLNVLPDWDMFQTSHPYATFHAAARCISGGPIYITDEPGKHNTSLLSEVTAPTVHGNTVILRPDLVGRTIDTYNGYHEGHVLRVGTYTGWARTGSGILGLFNISASPKSSLVSLLDFPGIHNDYNGQYVVRSHTSGKITDPMRPKDANSVVAVNLGPKGWEILTAYPVRSFTLPENKDRNEKQTHVAVLGLVGQMTGAAALTSSDVYIQTNGRLRIDVSLKALGTLGIYLSNLGQQNIAENLMITILEQPIPQKMVWMEEGENARVLSVDVLSAWKIMGLEAGWSNEVLIQIFVG</sequence>
<keyword evidence="3" id="KW-0119">Carbohydrate metabolism</keyword>
<dbReference type="InterPro" id="IPR017853">
    <property type="entry name" value="GH"/>
</dbReference>
<proteinExistence type="inferred from homology"/>
<accession>A0A5M9N381</accession>
<evidence type="ECO:0000256" key="4">
    <source>
        <dbReference type="ARBA" id="ARBA00049426"/>
    </source>
</evidence>
<dbReference type="PANTHER" id="PTHR31268">
    <property type="match status" value="1"/>
</dbReference>
<dbReference type="RefSeq" id="XP_033428378.1">
    <property type="nucleotide sequence ID" value="XM_033569572.1"/>
</dbReference>
<dbReference type="InterPro" id="IPR013785">
    <property type="entry name" value="Aldolase_TIM"/>
</dbReference>
<dbReference type="GeneID" id="54327610"/>
<dbReference type="GO" id="GO:0004557">
    <property type="term" value="F:alpha-galactosidase activity"/>
    <property type="evidence" value="ECO:0007669"/>
    <property type="project" value="UniProtKB-EC"/>
</dbReference>
<comment type="catalytic activity">
    <reaction evidence="4">
        <text>alpha-D-galactosyl-(1-&gt;3)-1D-myo-inositol + sucrose = raffinose + myo-inositol</text>
        <dbReference type="Rhea" id="RHEA:20161"/>
        <dbReference type="ChEBI" id="CHEBI:16634"/>
        <dbReference type="ChEBI" id="CHEBI:17268"/>
        <dbReference type="ChEBI" id="CHEBI:17505"/>
        <dbReference type="ChEBI" id="CHEBI:17992"/>
        <dbReference type="EC" id="2.4.1.82"/>
    </reaction>
</comment>
<evidence type="ECO:0000313" key="6">
    <source>
        <dbReference type="Proteomes" id="UP000324241"/>
    </source>
</evidence>
<organism evidence="5 6">
    <name type="scientific">Aspergillus tanneri</name>
    <dbReference type="NCBI Taxonomy" id="1220188"/>
    <lineage>
        <taxon>Eukaryota</taxon>
        <taxon>Fungi</taxon>
        <taxon>Dikarya</taxon>
        <taxon>Ascomycota</taxon>
        <taxon>Pezizomycotina</taxon>
        <taxon>Eurotiomycetes</taxon>
        <taxon>Eurotiomycetidae</taxon>
        <taxon>Eurotiales</taxon>
        <taxon>Aspergillaceae</taxon>
        <taxon>Aspergillus</taxon>
        <taxon>Aspergillus subgen. Circumdati</taxon>
    </lineage>
</organism>
<dbReference type="VEuPathDB" id="FungiDB:EYZ11_000787"/>
<evidence type="ECO:0000256" key="3">
    <source>
        <dbReference type="ARBA" id="ARBA00023277"/>
    </source>
</evidence>
<name>A0A5M9N381_9EURO</name>
<gene>
    <name evidence="5" type="ORF">ATNIH1004_004908</name>
</gene>
<evidence type="ECO:0000313" key="5">
    <source>
        <dbReference type="EMBL" id="KAA8649017.1"/>
    </source>
</evidence>
<protein>
    <submittedName>
        <fullName evidence="5">Uncharacterized protein</fullName>
    </submittedName>
</protein>
<reference evidence="5 6" key="1">
    <citation type="submission" date="2019-08" db="EMBL/GenBank/DDBJ databases">
        <title>The genome sequence of a newly discovered highly antifungal drug resistant Aspergillus species, Aspergillus tanneri NIH 1004.</title>
        <authorList>
            <person name="Mounaud S."/>
            <person name="Singh I."/>
            <person name="Joardar V."/>
            <person name="Pakala S."/>
            <person name="Pakala S."/>
            <person name="Venepally P."/>
            <person name="Chung J.K."/>
            <person name="Losada L."/>
            <person name="Nierman W.C."/>
        </authorList>
    </citation>
    <scope>NUCLEOTIDE SEQUENCE [LARGE SCALE GENOMIC DNA]</scope>
    <source>
        <strain evidence="5 6">NIH1004</strain>
    </source>
</reference>
<evidence type="ECO:0000256" key="2">
    <source>
        <dbReference type="ARBA" id="ARBA00007240"/>
    </source>
</evidence>
<dbReference type="AlphaFoldDB" id="A0A5M9N381"/>